<keyword evidence="5" id="KW-0560">Oxidoreductase</keyword>
<dbReference type="Proteomes" id="UP000283509">
    <property type="component" value="Unassembled WGS sequence"/>
</dbReference>
<comment type="cofactor">
    <cofactor evidence="1">
        <name>FAD</name>
        <dbReference type="ChEBI" id="CHEBI:57692"/>
    </cofactor>
</comment>
<reference evidence="7 8" key="1">
    <citation type="submission" date="2018-04" db="EMBL/GenBank/DDBJ databases">
        <authorList>
            <person name="Zhang X."/>
            <person name="Yuan J."/>
            <person name="Li F."/>
            <person name="Xiang J."/>
        </authorList>
    </citation>
    <scope>NUCLEOTIDE SEQUENCE [LARGE SCALE GENOMIC DNA]</scope>
    <source>
        <tissue evidence="7">Muscle</tissue>
    </source>
</reference>
<gene>
    <name evidence="7" type="ORF">C7M84_019254</name>
</gene>
<dbReference type="STRING" id="6689.A0A423SF73"/>
<organism evidence="7 8">
    <name type="scientific">Penaeus vannamei</name>
    <name type="common">Whiteleg shrimp</name>
    <name type="synonym">Litopenaeus vannamei</name>
    <dbReference type="NCBI Taxonomy" id="6689"/>
    <lineage>
        <taxon>Eukaryota</taxon>
        <taxon>Metazoa</taxon>
        <taxon>Ecdysozoa</taxon>
        <taxon>Arthropoda</taxon>
        <taxon>Crustacea</taxon>
        <taxon>Multicrustacea</taxon>
        <taxon>Malacostraca</taxon>
        <taxon>Eumalacostraca</taxon>
        <taxon>Eucarida</taxon>
        <taxon>Decapoda</taxon>
        <taxon>Dendrobranchiata</taxon>
        <taxon>Penaeoidea</taxon>
        <taxon>Penaeidae</taxon>
        <taxon>Penaeus</taxon>
    </lineage>
</organism>
<protein>
    <submittedName>
        <fullName evidence="7">Peroxisomal sarcosine oxidase</fullName>
    </submittedName>
</protein>
<comment type="similarity">
    <text evidence="2">Belongs to the MSOX/MTOX family.</text>
</comment>
<dbReference type="InterPro" id="IPR036188">
    <property type="entry name" value="FAD/NAD-bd_sf"/>
</dbReference>
<sequence>MGSCAAYCLAQAGKSTVLIEQFPIPHSRGSSCGQSRITSLGDYSSPFMKPIINHGYKQWLKILATAAENLFRVCPMVIVSQDHDFMKEKAKIVKDAGVDPVWIPVDKVNEKYKTSFPKESSAIIDTSGGILFAQKCVQEVQRLFKNLGGVIIDAWPVTSIEPGDPWVQVKGRRSVIRAKSLVLCPGPWATEVLTPLGIDLPLKTVRLGVYYWKVKDSSFPRGTICDMSDPQNFFYAVSPIEYPGLIKVEALSMRQLLARCWLEWSKVMIPSTT</sequence>
<evidence type="ECO:0000259" key="6">
    <source>
        <dbReference type="Pfam" id="PF01266"/>
    </source>
</evidence>
<feature type="domain" description="FAD dependent oxidoreductase" evidence="6">
    <location>
        <begin position="1"/>
        <end position="217"/>
    </location>
</feature>
<evidence type="ECO:0000313" key="8">
    <source>
        <dbReference type="Proteomes" id="UP000283509"/>
    </source>
</evidence>
<evidence type="ECO:0000313" key="7">
    <source>
        <dbReference type="EMBL" id="ROT62886.1"/>
    </source>
</evidence>
<name>A0A423SF73_PENVA</name>
<dbReference type="SUPFAM" id="SSF51905">
    <property type="entry name" value="FAD/NAD(P)-binding domain"/>
    <property type="match status" value="1"/>
</dbReference>
<evidence type="ECO:0000256" key="3">
    <source>
        <dbReference type="ARBA" id="ARBA00022630"/>
    </source>
</evidence>
<reference evidence="7 8" key="2">
    <citation type="submission" date="2019-01" db="EMBL/GenBank/DDBJ databases">
        <title>The decoding of complex shrimp genome reveals the adaptation for benthos swimmer, frequently molting mechanism and breeding impact on genome.</title>
        <authorList>
            <person name="Sun Y."/>
            <person name="Gao Y."/>
            <person name="Yu Y."/>
        </authorList>
    </citation>
    <scope>NUCLEOTIDE SEQUENCE [LARGE SCALE GENOMIC DNA]</scope>
    <source>
        <tissue evidence="7">Muscle</tissue>
    </source>
</reference>
<keyword evidence="8" id="KW-1185">Reference proteome</keyword>
<keyword evidence="4" id="KW-0274">FAD</keyword>
<evidence type="ECO:0000256" key="2">
    <source>
        <dbReference type="ARBA" id="ARBA00010989"/>
    </source>
</evidence>
<dbReference type="GO" id="GO:0050031">
    <property type="term" value="F:L-pipecolate oxidase activity"/>
    <property type="evidence" value="ECO:0007669"/>
    <property type="project" value="TreeGrafter"/>
</dbReference>
<dbReference type="Gene3D" id="3.50.50.60">
    <property type="entry name" value="FAD/NAD(P)-binding domain"/>
    <property type="match status" value="1"/>
</dbReference>
<dbReference type="InterPro" id="IPR006076">
    <property type="entry name" value="FAD-dep_OxRdtase"/>
</dbReference>
<dbReference type="InterPro" id="IPR045170">
    <property type="entry name" value="MTOX"/>
</dbReference>
<dbReference type="GO" id="GO:0008115">
    <property type="term" value="F:sarcosine oxidase activity"/>
    <property type="evidence" value="ECO:0007669"/>
    <property type="project" value="TreeGrafter"/>
</dbReference>
<dbReference type="GO" id="GO:0050660">
    <property type="term" value="F:flavin adenine dinucleotide binding"/>
    <property type="evidence" value="ECO:0007669"/>
    <property type="project" value="InterPro"/>
</dbReference>
<dbReference type="GO" id="GO:0005777">
    <property type="term" value="C:peroxisome"/>
    <property type="evidence" value="ECO:0007669"/>
    <property type="project" value="TreeGrafter"/>
</dbReference>
<evidence type="ECO:0000256" key="1">
    <source>
        <dbReference type="ARBA" id="ARBA00001974"/>
    </source>
</evidence>
<comment type="caution">
    <text evidence="7">The sequence shown here is derived from an EMBL/GenBank/DDBJ whole genome shotgun (WGS) entry which is preliminary data.</text>
</comment>
<dbReference type="OrthoDB" id="424974at2759"/>
<evidence type="ECO:0000256" key="4">
    <source>
        <dbReference type="ARBA" id="ARBA00022827"/>
    </source>
</evidence>
<dbReference type="PANTHER" id="PTHR10961:SF46">
    <property type="entry name" value="PEROXISOMAL SARCOSINE OXIDASE"/>
    <property type="match status" value="1"/>
</dbReference>
<evidence type="ECO:0000256" key="5">
    <source>
        <dbReference type="ARBA" id="ARBA00023002"/>
    </source>
</evidence>
<keyword evidence="3" id="KW-0285">Flavoprotein</keyword>
<dbReference type="PANTHER" id="PTHR10961">
    <property type="entry name" value="PEROXISOMAL SARCOSINE OXIDASE"/>
    <property type="match status" value="1"/>
</dbReference>
<proteinExistence type="inferred from homology"/>
<dbReference type="Pfam" id="PF01266">
    <property type="entry name" value="DAO"/>
    <property type="match status" value="1"/>
</dbReference>
<dbReference type="Gene3D" id="3.30.9.10">
    <property type="entry name" value="D-Amino Acid Oxidase, subunit A, domain 2"/>
    <property type="match status" value="1"/>
</dbReference>
<dbReference type="AlphaFoldDB" id="A0A423SF73"/>
<dbReference type="EMBL" id="QCYY01003530">
    <property type="protein sequence ID" value="ROT62886.1"/>
    <property type="molecule type" value="Genomic_DNA"/>
</dbReference>
<dbReference type="GO" id="GO:0033514">
    <property type="term" value="P:L-lysine catabolic process to acetyl-CoA via L-pipecolate"/>
    <property type="evidence" value="ECO:0007669"/>
    <property type="project" value="TreeGrafter"/>
</dbReference>
<accession>A0A423SF73</accession>